<feature type="compositionally biased region" description="Polar residues" evidence="7">
    <location>
        <begin position="1"/>
        <end position="12"/>
    </location>
</feature>
<dbReference type="Pfam" id="PF09749">
    <property type="entry name" value="HVSL"/>
    <property type="match status" value="1"/>
</dbReference>
<organism evidence="9">
    <name type="scientific">Ceratitis capitata</name>
    <name type="common">Mediterranean fruit fly</name>
    <name type="synonym">Tephritis capitata</name>
    <dbReference type="NCBI Taxonomy" id="7213"/>
    <lineage>
        <taxon>Eukaryota</taxon>
        <taxon>Metazoa</taxon>
        <taxon>Ecdysozoa</taxon>
        <taxon>Arthropoda</taxon>
        <taxon>Hexapoda</taxon>
        <taxon>Insecta</taxon>
        <taxon>Pterygota</taxon>
        <taxon>Neoptera</taxon>
        <taxon>Endopterygota</taxon>
        <taxon>Diptera</taxon>
        <taxon>Brachycera</taxon>
        <taxon>Muscomorpha</taxon>
        <taxon>Tephritoidea</taxon>
        <taxon>Tephritidae</taxon>
        <taxon>Ceratitis</taxon>
        <taxon>Ceratitis</taxon>
    </lineage>
</organism>
<feature type="active site" description="Proton donor/acceptor" evidence="6">
    <location>
        <position position="211"/>
    </location>
</feature>
<keyword evidence="10" id="KW-1185">Reference proteome</keyword>
<dbReference type="PANTHER" id="PTHR13522:SF3">
    <property type="entry name" value="U6 SNRNA PHOSPHODIESTERASE 1"/>
    <property type="match status" value="1"/>
</dbReference>
<dbReference type="AlphaFoldDB" id="W8BAF1"/>
<dbReference type="InterPro" id="IPR027521">
    <property type="entry name" value="Usb1"/>
</dbReference>
<dbReference type="EMBL" id="GAMC01012547">
    <property type="protein sequence ID" value="JAB94008.1"/>
    <property type="molecule type" value="mRNA"/>
</dbReference>
<comment type="similarity">
    <text evidence="6">Belongs to the 2H phosphoesterase superfamily. USB1 family.</text>
</comment>
<evidence type="ECO:0000256" key="2">
    <source>
        <dbReference type="ARBA" id="ARBA00022801"/>
    </source>
</evidence>
<dbReference type="GO" id="GO:0005634">
    <property type="term" value="C:nucleus"/>
    <property type="evidence" value="ECO:0007669"/>
    <property type="project" value="UniProtKB-SubCell"/>
</dbReference>
<feature type="region of interest" description="Disordered" evidence="7">
    <location>
        <begin position="1"/>
        <end position="36"/>
    </location>
</feature>
<dbReference type="PANTHER" id="PTHR13522">
    <property type="entry name" value="U6 SNRNA PHOSPHODIESTERASE 1"/>
    <property type="match status" value="1"/>
</dbReference>
<evidence type="ECO:0000256" key="3">
    <source>
        <dbReference type="ARBA" id="ARBA00023239"/>
    </source>
</evidence>
<evidence type="ECO:0000256" key="1">
    <source>
        <dbReference type="ARBA" id="ARBA00022722"/>
    </source>
</evidence>
<keyword evidence="3" id="KW-0456">Lyase</keyword>
<dbReference type="EMBL" id="CAJHJT010000001">
    <property type="protein sequence ID" value="CAD6991817.1"/>
    <property type="molecule type" value="Genomic_DNA"/>
</dbReference>
<proteinExistence type="evidence at transcript level"/>
<comment type="subcellular location">
    <subcellularLocation>
        <location evidence="6">Nucleus</location>
    </subcellularLocation>
</comment>
<dbReference type="KEGG" id="ccat:101451901"/>
<reference evidence="9" key="1">
    <citation type="submission" date="2013-07" db="EMBL/GenBank/DDBJ databases">
        <authorList>
            <person name="Geib S."/>
        </authorList>
    </citation>
    <scope>NUCLEOTIDE SEQUENCE</scope>
</reference>
<keyword evidence="4 6" id="KW-0539">Nucleus</keyword>
<dbReference type="GO" id="GO:0016829">
    <property type="term" value="F:lyase activity"/>
    <property type="evidence" value="ECO:0007669"/>
    <property type="project" value="UniProtKB-KW"/>
</dbReference>
<sequence>MALVNYDSSCSSDEQEETNLETFEAPKSKMPKLSETAEDKKALPCAVSLLGAKNTGDVVHNAHADDPTEHDGRVRSFKHERGNWATYVYIKAMSDQLEDMQEVSQGALAGVVDCLHAIEDLHISLSRTVVLQYHHIDSFVESLRTTLEVSGSFSISLRRLHIYTNAERTRTFIALKVDDMYFEKVHQLMAKVDGVMKEYRLQLFYEEPSFHISFMWCLGDKVAVLNEHLDTLKSAINVVLGDSEAISLFIHEINCKSGNKEFVFKLK</sequence>
<evidence type="ECO:0000313" key="8">
    <source>
        <dbReference type="EMBL" id="CAD6991817.1"/>
    </source>
</evidence>
<dbReference type="SUPFAM" id="SSF55144">
    <property type="entry name" value="LigT-like"/>
    <property type="match status" value="1"/>
</dbReference>
<evidence type="ECO:0000256" key="4">
    <source>
        <dbReference type="ARBA" id="ARBA00023242"/>
    </source>
</evidence>
<evidence type="ECO:0000313" key="9">
    <source>
        <dbReference type="EMBL" id="JAB94008.1"/>
    </source>
</evidence>
<dbReference type="GO" id="GO:0034477">
    <property type="term" value="P:U6 snRNA 3'-end processing"/>
    <property type="evidence" value="ECO:0007669"/>
    <property type="project" value="UniProtKB-UniRule"/>
</dbReference>
<name>W8BAF1_CERCA</name>
<dbReference type="OrthoDB" id="49151at2759"/>
<feature type="active site" description="Proton donor/acceptor" evidence="6">
    <location>
        <position position="122"/>
    </location>
</feature>
<dbReference type="GO" id="GO:1990838">
    <property type="term" value="F:poly(U)-specific exoribonuclease activity, producing 3' uridine cyclic phosphate ends"/>
    <property type="evidence" value="ECO:0007669"/>
    <property type="project" value="UniProtKB-UniRule"/>
</dbReference>
<dbReference type="Gene3D" id="3.90.1140.10">
    <property type="entry name" value="Cyclic phosphodiesterase"/>
    <property type="match status" value="1"/>
</dbReference>
<reference evidence="9" key="2">
    <citation type="journal article" date="2014" name="BMC Genomics">
        <title>A genomic perspective to assessing quality of mass-reared SIT flies used in Mediterranean fruit fly (Ceratitis capitata) eradication in California.</title>
        <authorList>
            <person name="Calla B."/>
            <person name="Hall B."/>
            <person name="Hou S."/>
            <person name="Geib S.M."/>
        </authorList>
    </citation>
    <scope>NUCLEOTIDE SEQUENCE</scope>
</reference>
<evidence type="ECO:0000256" key="6">
    <source>
        <dbReference type="HAMAP-Rule" id="MF_03040"/>
    </source>
</evidence>
<keyword evidence="1 6" id="KW-0540">Nuclease</keyword>
<evidence type="ECO:0000313" key="10">
    <source>
        <dbReference type="Proteomes" id="UP000606786"/>
    </source>
</evidence>
<dbReference type="InterPro" id="IPR009097">
    <property type="entry name" value="Cyclic_Pdiesterase"/>
</dbReference>
<dbReference type="HAMAP" id="MF_03040">
    <property type="entry name" value="USB1"/>
    <property type="match status" value="1"/>
</dbReference>
<comment type="function">
    <text evidence="6">Phosphodiesterase responsible for the U6 snRNA 3' end processing. Acts as an exoribonuclease (RNase) responsible for trimming the poly(U) tract of the last nucleotides in the pre-U6 snRNA molecule, leading to the formation of mature U6 snRNA.</text>
</comment>
<dbReference type="Proteomes" id="UP000606786">
    <property type="component" value="Unassembled WGS sequence"/>
</dbReference>
<keyword evidence="2 6" id="KW-0378">Hydrolase</keyword>
<comment type="catalytic activity">
    <reaction evidence="5">
        <text>a 3'-end uridylyl-uridine-RNA = a 3'-end 2',3'-cyclophospho-uridine-RNA + uridine</text>
        <dbReference type="Rhea" id="RHEA:46052"/>
        <dbReference type="Rhea" id="RHEA-COMP:17384"/>
        <dbReference type="Rhea" id="RHEA-COMP:17385"/>
        <dbReference type="ChEBI" id="CHEBI:16704"/>
        <dbReference type="ChEBI" id="CHEBI:85643"/>
        <dbReference type="ChEBI" id="CHEBI:85644"/>
    </reaction>
    <physiologicalReaction direction="left-to-right" evidence="5">
        <dbReference type="Rhea" id="RHEA:46053"/>
    </physiologicalReaction>
</comment>
<reference evidence="8" key="3">
    <citation type="submission" date="2020-11" db="EMBL/GenBank/DDBJ databases">
        <authorList>
            <person name="Whitehead M."/>
        </authorList>
    </citation>
    <scope>NUCLEOTIDE SEQUENCE</scope>
    <source>
        <strain evidence="8">EGII</strain>
    </source>
</reference>
<evidence type="ECO:0000256" key="5">
    <source>
        <dbReference type="ARBA" id="ARBA00029300"/>
    </source>
</evidence>
<evidence type="ECO:0000256" key="7">
    <source>
        <dbReference type="SAM" id="MobiDB-lite"/>
    </source>
</evidence>
<gene>
    <name evidence="9" type="primary">U406</name>
    <name evidence="8" type="ORF">CCAP1982_LOCUS718</name>
</gene>
<accession>W8BAF1</accession>
<dbReference type="EC" id="3.1.4.-" evidence="6"/>
<protein>
    <recommendedName>
        <fullName evidence="6">U6 snRNA phosphodiesterase</fullName>
        <ecNumber evidence="6">3.1.4.-</ecNumber>
    </recommendedName>
</protein>